<reference evidence="2" key="1">
    <citation type="submission" date="2020-10" db="EMBL/GenBank/DDBJ databases">
        <authorList>
            <person name="Kikuchi T."/>
        </authorList>
    </citation>
    <scope>NUCLEOTIDE SEQUENCE</scope>
    <source>
        <strain evidence="2">NKZ352</strain>
    </source>
</reference>
<feature type="compositionally biased region" description="Low complexity" evidence="1">
    <location>
        <begin position="7"/>
        <end position="28"/>
    </location>
</feature>
<keyword evidence="3" id="KW-1185">Reference proteome</keyword>
<accession>A0A8S1HRV0</accession>
<dbReference type="Proteomes" id="UP000835052">
    <property type="component" value="Unassembled WGS sequence"/>
</dbReference>
<evidence type="ECO:0000256" key="1">
    <source>
        <dbReference type="SAM" id="MobiDB-lite"/>
    </source>
</evidence>
<dbReference type="AlphaFoldDB" id="A0A8S1HRV0"/>
<gene>
    <name evidence="2" type="ORF">CAUJ_LOCUS14438</name>
</gene>
<organism evidence="2 3">
    <name type="scientific">Caenorhabditis auriculariae</name>
    <dbReference type="NCBI Taxonomy" id="2777116"/>
    <lineage>
        <taxon>Eukaryota</taxon>
        <taxon>Metazoa</taxon>
        <taxon>Ecdysozoa</taxon>
        <taxon>Nematoda</taxon>
        <taxon>Chromadorea</taxon>
        <taxon>Rhabditida</taxon>
        <taxon>Rhabditina</taxon>
        <taxon>Rhabditomorpha</taxon>
        <taxon>Rhabditoidea</taxon>
        <taxon>Rhabditidae</taxon>
        <taxon>Peloderinae</taxon>
        <taxon>Caenorhabditis</taxon>
    </lineage>
</organism>
<dbReference type="EMBL" id="CAJGYM010000129">
    <property type="protein sequence ID" value="CAD6198532.1"/>
    <property type="molecule type" value="Genomic_DNA"/>
</dbReference>
<name>A0A8S1HRV0_9PELO</name>
<dbReference type="OrthoDB" id="5780146at2759"/>
<evidence type="ECO:0000313" key="2">
    <source>
        <dbReference type="EMBL" id="CAD6198532.1"/>
    </source>
</evidence>
<protein>
    <submittedName>
        <fullName evidence="2">Uncharacterized protein</fullName>
    </submittedName>
</protein>
<feature type="region of interest" description="Disordered" evidence="1">
    <location>
        <begin position="1"/>
        <end position="28"/>
    </location>
</feature>
<evidence type="ECO:0000313" key="3">
    <source>
        <dbReference type="Proteomes" id="UP000835052"/>
    </source>
</evidence>
<comment type="caution">
    <text evidence="2">The sequence shown here is derived from an EMBL/GenBank/DDBJ whole genome shotgun (WGS) entry which is preliminary data.</text>
</comment>
<proteinExistence type="predicted"/>
<sequence>MTTPNVASCSRSSTEQTSERSSNSSNEMASVSVLDLPWRVVRQLRPTANRHIFRPHAVHWVSRKDAFTTQTFVWKWSPDGRFGVDASGGRHNVHTSQDRVLAFFDLYDMTWRHYETSGLRFHVPRFAFIYWLSEDKLAIVSLVYRDHGDDLQQIPLIFEQIVLHVDHRNTSVSVVKSKIYETTESIDYNVWFHVFNDRYGEPFLANNNDKYLVFSNTKDCLVLIPYLPNDDLDVKYVKVNMNSYLRRHFNFMFNESMIVYDDLYLVPFVYREEVHLLVHTTCEKCSTVKVSIRLADFLEQQNLKNPDTNHFELLYGAFITLSVVDKPCYRLGLSVASQDGRLVVLTDGAMDKCDLPESNRLQMLVSTWRDRCKNCKKLVVVLDLETGSVKRMLLNLLPTDVLTPHPSGSILMFRYKEMYGMQMSALSLFPPLSLLVRAQQAIFTSLTSTRRRAWHLPEIQSRYGDPNVFKTEARARGEMPRTLSNHRSRTEIRSSRLPVCQGTCRRGRRVERRKSC</sequence>